<evidence type="ECO:0000256" key="2">
    <source>
        <dbReference type="ARBA" id="ARBA00007104"/>
    </source>
</evidence>
<keyword evidence="5" id="KW-0813">Transport</keyword>
<dbReference type="OrthoDB" id="3427at2759"/>
<accession>A0A109UX54</accession>
<keyword evidence="5" id="KW-0931">ER-Golgi transport</keyword>
<dbReference type="Proteomes" id="UP000243052">
    <property type="component" value="Chromosome ii"/>
</dbReference>
<dbReference type="STRING" id="45286.A0A109UX54"/>
<keyword evidence="4 10" id="KW-0732">Signal</keyword>
<feature type="signal peptide" evidence="10">
    <location>
        <begin position="1"/>
        <end position="16"/>
    </location>
</feature>
<dbReference type="GO" id="GO:0016020">
    <property type="term" value="C:membrane"/>
    <property type="evidence" value="ECO:0007669"/>
    <property type="project" value="UniProtKB-SubCell"/>
</dbReference>
<evidence type="ECO:0000313" key="13">
    <source>
        <dbReference type="Proteomes" id="UP000243052"/>
    </source>
</evidence>
<evidence type="ECO:0000256" key="3">
    <source>
        <dbReference type="ARBA" id="ARBA00022692"/>
    </source>
</evidence>
<feature type="chain" id="PRO_5007141021" evidence="10">
    <location>
        <begin position="17"/>
        <end position="208"/>
    </location>
</feature>
<dbReference type="Pfam" id="PF01105">
    <property type="entry name" value="EMP24_GP25L"/>
    <property type="match status" value="1"/>
</dbReference>
<dbReference type="PANTHER" id="PTHR22811">
    <property type="entry name" value="TRANSMEMBRANE EMP24 DOMAIN-CONTAINING PROTEIN"/>
    <property type="match status" value="1"/>
</dbReference>
<comment type="subcellular location">
    <subcellularLocation>
        <location evidence="1 8">Membrane</location>
        <topology evidence="1 8">Single-pass type I membrane protein</topology>
    </subcellularLocation>
</comment>
<keyword evidence="13" id="KW-1185">Reference proteome</keyword>
<dbReference type="EMBL" id="CP014242">
    <property type="protein sequence ID" value="AMD19181.1"/>
    <property type="molecule type" value="Genomic_DNA"/>
</dbReference>
<feature type="transmembrane region" description="Helical" evidence="9">
    <location>
        <begin position="176"/>
        <end position="198"/>
    </location>
</feature>
<dbReference type="GO" id="GO:0006888">
    <property type="term" value="P:endoplasmic reticulum to Golgi vesicle-mediated transport"/>
    <property type="evidence" value="ECO:0007669"/>
    <property type="project" value="UniProtKB-ARBA"/>
</dbReference>
<organism evidence="12 13">
    <name type="scientific">Eremothecium sinecaudum</name>
    <dbReference type="NCBI Taxonomy" id="45286"/>
    <lineage>
        <taxon>Eukaryota</taxon>
        <taxon>Fungi</taxon>
        <taxon>Dikarya</taxon>
        <taxon>Ascomycota</taxon>
        <taxon>Saccharomycotina</taxon>
        <taxon>Saccharomycetes</taxon>
        <taxon>Saccharomycetales</taxon>
        <taxon>Saccharomycetaceae</taxon>
        <taxon>Eremothecium</taxon>
    </lineage>
</organism>
<gene>
    <name evidence="12" type="ORF">AW171_hschr2995</name>
</gene>
<evidence type="ECO:0000313" key="12">
    <source>
        <dbReference type="EMBL" id="AMD19181.1"/>
    </source>
</evidence>
<dbReference type="RefSeq" id="XP_017986177.1">
    <property type="nucleotide sequence ID" value="XM_018130688.1"/>
</dbReference>
<evidence type="ECO:0000256" key="6">
    <source>
        <dbReference type="ARBA" id="ARBA00022989"/>
    </source>
</evidence>
<evidence type="ECO:0000259" key="11">
    <source>
        <dbReference type="PROSITE" id="PS50866"/>
    </source>
</evidence>
<name>A0A109UX54_9SACH</name>
<dbReference type="InterPro" id="IPR015720">
    <property type="entry name" value="Emp24-like"/>
</dbReference>
<dbReference type="GO" id="GO:0005737">
    <property type="term" value="C:cytoplasm"/>
    <property type="evidence" value="ECO:0007669"/>
    <property type="project" value="GOC"/>
</dbReference>
<evidence type="ECO:0000256" key="7">
    <source>
        <dbReference type="ARBA" id="ARBA00023136"/>
    </source>
</evidence>
<evidence type="ECO:0000256" key="9">
    <source>
        <dbReference type="SAM" id="Phobius"/>
    </source>
</evidence>
<dbReference type="PROSITE" id="PS50866">
    <property type="entry name" value="GOLD"/>
    <property type="match status" value="1"/>
</dbReference>
<feature type="domain" description="GOLD" evidence="11">
    <location>
        <begin position="26"/>
        <end position="118"/>
    </location>
</feature>
<comment type="similarity">
    <text evidence="2 8">Belongs to the EMP24/GP25L family.</text>
</comment>
<sequence length="208" mass="24380">MIILLYILASIQYVSCLHYYAKLGNTKCFYEDLSKESILIGNVDFYVESGRGNFIPDPNIRIEVLIYETFNMDEKVFSQPNLPLGEFTFTAMNTGEHRICLTPISSIKQIRVRISIEMAVRHADILDSKRMTDVSYLKNRVVYLINRLEDLRREQATIRADEEEFIKLSELVKNKIIHWAVAQTAILFGVWLLQLRFLRNYFAKRKKC</sequence>
<evidence type="ECO:0000256" key="1">
    <source>
        <dbReference type="ARBA" id="ARBA00004479"/>
    </source>
</evidence>
<reference evidence="12 13" key="1">
    <citation type="submission" date="2016-01" db="EMBL/GenBank/DDBJ databases">
        <title>Genome sequence of the yeast Holleya sinecauda.</title>
        <authorList>
            <person name="Dietrich F.S."/>
        </authorList>
    </citation>
    <scope>NUCLEOTIDE SEQUENCE [LARGE SCALE GENOMIC DNA]</scope>
    <source>
        <strain evidence="12 13">ATCC 58844</strain>
    </source>
</reference>
<keyword evidence="7 9" id="KW-0472">Membrane</keyword>
<proteinExistence type="inferred from homology"/>
<evidence type="ECO:0000256" key="8">
    <source>
        <dbReference type="RuleBase" id="RU003827"/>
    </source>
</evidence>
<protein>
    <submittedName>
        <fullName evidence="12">HBR280Wp</fullName>
    </submittedName>
</protein>
<keyword evidence="3 8" id="KW-0812">Transmembrane</keyword>
<dbReference type="AlphaFoldDB" id="A0A109UX54"/>
<evidence type="ECO:0000256" key="4">
    <source>
        <dbReference type="ARBA" id="ARBA00022729"/>
    </source>
</evidence>
<dbReference type="InterPro" id="IPR009038">
    <property type="entry name" value="GOLD_dom"/>
</dbReference>
<evidence type="ECO:0000256" key="5">
    <source>
        <dbReference type="ARBA" id="ARBA00022892"/>
    </source>
</evidence>
<dbReference type="GeneID" id="28722655"/>
<dbReference type="SMART" id="SM01190">
    <property type="entry name" value="EMP24_GP25L"/>
    <property type="match status" value="1"/>
</dbReference>
<evidence type="ECO:0000256" key="10">
    <source>
        <dbReference type="SAM" id="SignalP"/>
    </source>
</evidence>
<keyword evidence="6 9" id="KW-1133">Transmembrane helix</keyword>